<feature type="domain" description="Thioredoxin" evidence="1">
    <location>
        <begin position="7"/>
        <end position="86"/>
    </location>
</feature>
<evidence type="ECO:0000259" key="1">
    <source>
        <dbReference type="Pfam" id="PF00085"/>
    </source>
</evidence>
<gene>
    <name evidence="2" type="ORF">ACFPYJ_23550</name>
</gene>
<dbReference type="CDD" id="cd02947">
    <property type="entry name" value="TRX_family"/>
    <property type="match status" value="1"/>
</dbReference>
<proteinExistence type="predicted"/>
<dbReference type="Pfam" id="PF00085">
    <property type="entry name" value="Thioredoxin"/>
    <property type="match status" value="1"/>
</dbReference>
<dbReference type="SUPFAM" id="SSF52833">
    <property type="entry name" value="Thioredoxin-like"/>
    <property type="match status" value="1"/>
</dbReference>
<dbReference type="Gene3D" id="3.40.30.10">
    <property type="entry name" value="Glutaredoxin"/>
    <property type="match status" value="1"/>
</dbReference>
<dbReference type="InterPro" id="IPR013766">
    <property type="entry name" value="Thioredoxin_domain"/>
</dbReference>
<dbReference type="InterPro" id="IPR036249">
    <property type="entry name" value="Thioredoxin-like_sf"/>
</dbReference>
<dbReference type="RefSeq" id="WP_379190672.1">
    <property type="nucleotide sequence ID" value="NZ_JBHSOW010000088.1"/>
</dbReference>
<comment type="caution">
    <text evidence="2">The sequence shown here is derived from an EMBL/GenBank/DDBJ whole genome shotgun (WGS) entry which is preliminary data.</text>
</comment>
<organism evidence="2 3">
    <name type="scientific">Paenibacillus solisilvae</name>
    <dbReference type="NCBI Taxonomy" id="2486751"/>
    <lineage>
        <taxon>Bacteria</taxon>
        <taxon>Bacillati</taxon>
        <taxon>Bacillota</taxon>
        <taxon>Bacilli</taxon>
        <taxon>Bacillales</taxon>
        <taxon>Paenibacillaceae</taxon>
        <taxon>Paenibacillus</taxon>
    </lineage>
</organism>
<evidence type="ECO:0000313" key="2">
    <source>
        <dbReference type="EMBL" id="MFC5652037.1"/>
    </source>
</evidence>
<accession>A0ABW0W444</accession>
<evidence type="ECO:0000313" key="3">
    <source>
        <dbReference type="Proteomes" id="UP001596047"/>
    </source>
</evidence>
<name>A0ABW0W444_9BACL</name>
<protein>
    <submittedName>
        <fullName evidence="2">Thioredoxin family protein</fullName>
    </submittedName>
</protein>
<dbReference type="Proteomes" id="UP001596047">
    <property type="component" value="Unassembled WGS sequence"/>
</dbReference>
<sequence>MPLQEITEADLIRHLPHAQGKEVILFITAFCGTCKLAERMLDIVLATSVRIQIRKLNINYAPQLRDTWQIASVPCLVILEDGRPTRFEYAMHSVDHLYKLLQ</sequence>
<reference evidence="3" key="1">
    <citation type="journal article" date="2019" name="Int. J. Syst. Evol. Microbiol.">
        <title>The Global Catalogue of Microorganisms (GCM) 10K type strain sequencing project: providing services to taxonomists for standard genome sequencing and annotation.</title>
        <authorList>
            <consortium name="The Broad Institute Genomics Platform"/>
            <consortium name="The Broad Institute Genome Sequencing Center for Infectious Disease"/>
            <person name="Wu L."/>
            <person name="Ma J."/>
        </authorList>
    </citation>
    <scope>NUCLEOTIDE SEQUENCE [LARGE SCALE GENOMIC DNA]</scope>
    <source>
        <strain evidence="3">CGMCC 1.3240</strain>
    </source>
</reference>
<dbReference type="EMBL" id="JBHSOW010000088">
    <property type="protein sequence ID" value="MFC5652037.1"/>
    <property type="molecule type" value="Genomic_DNA"/>
</dbReference>
<keyword evidence="3" id="KW-1185">Reference proteome</keyword>